<dbReference type="GO" id="GO:0008270">
    <property type="term" value="F:zinc ion binding"/>
    <property type="evidence" value="ECO:0007669"/>
    <property type="project" value="InterPro"/>
</dbReference>
<dbReference type="GO" id="GO:0003677">
    <property type="term" value="F:DNA binding"/>
    <property type="evidence" value="ECO:0007669"/>
    <property type="project" value="InterPro"/>
</dbReference>
<gene>
    <name evidence="5" type="ORF">CROQUDRAFT_136168</name>
</gene>
<dbReference type="Proteomes" id="UP000886653">
    <property type="component" value="Unassembled WGS sequence"/>
</dbReference>
<dbReference type="EMBL" id="MU167388">
    <property type="protein sequence ID" value="KAG0141387.1"/>
    <property type="molecule type" value="Genomic_DNA"/>
</dbReference>
<feature type="region of interest" description="Disordered" evidence="3">
    <location>
        <begin position="152"/>
        <end position="183"/>
    </location>
</feature>
<accession>A0A9P6N9A8</accession>
<dbReference type="Pfam" id="PF00172">
    <property type="entry name" value="Zn_clus"/>
    <property type="match status" value="1"/>
</dbReference>
<keyword evidence="6" id="KW-1185">Reference proteome</keyword>
<dbReference type="PROSITE" id="PS00463">
    <property type="entry name" value="ZN2_CY6_FUNGAL_1"/>
    <property type="match status" value="1"/>
</dbReference>
<dbReference type="CDD" id="cd00067">
    <property type="entry name" value="GAL4"/>
    <property type="match status" value="1"/>
</dbReference>
<dbReference type="InterPro" id="IPR007219">
    <property type="entry name" value="XnlR_reg_dom"/>
</dbReference>
<comment type="caution">
    <text evidence="5">The sequence shown here is derived from an EMBL/GenBank/DDBJ whole genome shotgun (WGS) entry which is preliminary data.</text>
</comment>
<sequence>MLGGVSSGPSIESLHVSASGLSLRTLVNPFGSSVSSSPAEAPEGLDSTKPAKQRINRACEACRKRKVKCIMPHDPPCEGCKHAGRDCLFLHQDVKRNKAPTKRLPVGRNMRKALFCHSDVEELNSRIKTLEKALLILSPEIDLSQLPRTADQARSMVNSSRSKKSQINQTRLPKELSTSNTELESVSDLHGVLKHMSQLHLGADEFYNGVRSDASASKPNEWEYTAGSGEPDLAYLMNNNTRPIAERHLEKQHFRNAAKVQHYPPPDLAEKLIKLYFQKVHPYEPMLHQGEFMAQYNAGLAERDCSFRALCYAIFAAASRFSSDDRVSPSSDGQNVDKQASGALYGSASGFLLTPNTLPCTLYDLQAMAVLSFFLVSTCSPLTVWFLLGRFLRRAQGDGVDLDGTPRWETSIMKDQLRKRAFWSLFLREMQLCLSLGRVSCMRQSSSTIGPPLGVDDESLSKFCSDHQGYSLTSAYTIVERSPTFLATSPRCVARGSIFMLQRKINIQLRGLWSLKVVPDHMSWHWDRDLAIQIAQSIDQSIATEIPPEARWHPDLIDEIDFVVTAHLRWYVENSLASYLKILCHRHLIRCDPKELQICLAAASDLLDTLEHLSTRGFLELTAAYTPYLITPAALTWLYSACLENTGLSVSQRADHWADVHRCINLLAHLSHSTFQAEKLKESLNHLVNTCMQEQLFPGSTAFGQTMKRDASAMSAPVDSFPTITLPERLVPSGPSSLITEKAPLAESRPDSLKAESENSYGSPIALELFNMSAPQLDASLFHFPGKVHVPQVSEQWPMWITSCDPTWRLLAQDSTCSYSQPGSLATLYSHVPKAF</sequence>
<dbReference type="AlphaFoldDB" id="A0A9P6N9A8"/>
<proteinExistence type="predicted"/>
<feature type="region of interest" description="Disordered" evidence="3">
    <location>
        <begin position="733"/>
        <end position="757"/>
    </location>
</feature>
<feature type="compositionally biased region" description="Basic and acidic residues" evidence="3">
    <location>
        <begin position="748"/>
        <end position="757"/>
    </location>
</feature>
<keyword evidence="1" id="KW-0479">Metal-binding</keyword>
<organism evidence="5 6">
    <name type="scientific">Cronartium quercuum f. sp. fusiforme G11</name>
    <dbReference type="NCBI Taxonomy" id="708437"/>
    <lineage>
        <taxon>Eukaryota</taxon>
        <taxon>Fungi</taxon>
        <taxon>Dikarya</taxon>
        <taxon>Basidiomycota</taxon>
        <taxon>Pucciniomycotina</taxon>
        <taxon>Pucciniomycetes</taxon>
        <taxon>Pucciniales</taxon>
        <taxon>Coleosporiaceae</taxon>
        <taxon>Cronartium</taxon>
    </lineage>
</organism>
<dbReference type="GO" id="GO:0006351">
    <property type="term" value="P:DNA-templated transcription"/>
    <property type="evidence" value="ECO:0007669"/>
    <property type="project" value="InterPro"/>
</dbReference>
<dbReference type="PANTHER" id="PTHR46910">
    <property type="entry name" value="TRANSCRIPTION FACTOR PDR1"/>
    <property type="match status" value="1"/>
</dbReference>
<dbReference type="CDD" id="cd12148">
    <property type="entry name" value="fungal_TF_MHR"/>
    <property type="match status" value="1"/>
</dbReference>
<dbReference type="InterPro" id="IPR050987">
    <property type="entry name" value="AtrR-like"/>
</dbReference>
<reference evidence="5" key="1">
    <citation type="submission" date="2013-11" db="EMBL/GenBank/DDBJ databases">
        <title>Genome sequence of the fusiform rust pathogen reveals effectors for host alternation and coevolution with pine.</title>
        <authorList>
            <consortium name="DOE Joint Genome Institute"/>
            <person name="Smith K."/>
            <person name="Pendleton A."/>
            <person name="Kubisiak T."/>
            <person name="Anderson C."/>
            <person name="Salamov A."/>
            <person name="Aerts A."/>
            <person name="Riley R."/>
            <person name="Clum A."/>
            <person name="Lindquist E."/>
            <person name="Ence D."/>
            <person name="Campbell M."/>
            <person name="Kronenberg Z."/>
            <person name="Feau N."/>
            <person name="Dhillon B."/>
            <person name="Hamelin R."/>
            <person name="Burleigh J."/>
            <person name="Smith J."/>
            <person name="Yandell M."/>
            <person name="Nelson C."/>
            <person name="Grigoriev I."/>
            <person name="Davis J."/>
        </authorList>
    </citation>
    <scope>NUCLEOTIDE SEQUENCE</scope>
    <source>
        <strain evidence="5">G11</strain>
    </source>
</reference>
<name>A0A9P6N9A8_9BASI</name>
<evidence type="ECO:0000313" key="6">
    <source>
        <dbReference type="Proteomes" id="UP000886653"/>
    </source>
</evidence>
<dbReference type="Pfam" id="PF04082">
    <property type="entry name" value="Fungal_trans"/>
    <property type="match status" value="1"/>
</dbReference>
<dbReference type="GO" id="GO:0000981">
    <property type="term" value="F:DNA-binding transcription factor activity, RNA polymerase II-specific"/>
    <property type="evidence" value="ECO:0007669"/>
    <property type="project" value="InterPro"/>
</dbReference>
<evidence type="ECO:0000256" key="2">
    <source>
        <dbReference type="ARBA" id="ARBA00023242"/>
    </source>
</evidence>
<dbReference type="PROSITE" id="PS50048">
    <property type="entry name" value="ZN2_CY6_FUNGAL_2"/>
    <property type="match status" value="1"/>
</dbReference>
<feature type="domain" description="Zn(2)-C6 fungal-type" evidence="4">
    <location>
        <begin position="58"/>
        <end position="89"/>
    </location>
</feature>
<dbReference type="InterPro" id="IPR001138">
    <property type="entry name" value="Zn2Cys6_DnaBD"/>
</dbReference>
<dbReference type="OrthoDB" id="2503714at2759"/>
<protein>
    <recommendedName>
        <fullName evidence="4">Zn(2)-C6 fungal-type domain-containing protein</fullName>
    </recommendedName>
</protein>
<evidence type="ECO:0000256" key="1">
    <source>
        <dbReference type="ARBA" id="ARBA00022723"/>
    </source>
</evidence>
<dbReference type="Gene3D" id="4.10.240.10">
    <property type="entry name" value="Zn(2)-C6 fungal-type DNA-binding domain"/>
    <property type="match status" value="1"/>
</dbReference>
<dbReference type="SMART" id="SM00066">
    <property type="entry name" value="GAL4"/>
    <property type="match status" value="1"/>
</dbReference>
<evidence type="ECO:0000259" key="4">
    <source>
        <dbReference type="PROSITE" id="PS50048"/>
    </source>
</evidence>
<dbReference type="SUPFAM" id="SSF57701">
    <property type="entry name" value="Zn2/Cys6 DNA-binding domain"/>
    <property type="match status" value="1"/>
</dbReference>
<dbReference type="SMART" id="SM00906">
    <property type="entry name" value="Fungal_trans"/>
    <property type="match status" value="1"/>
</dbReference>
<evidence type="ECO:0000256" key="3">
    <source>
        <dbReference type="SAM" id="MobiDB-lite"/>
    </source>
</evidence>
<evidence type="ECO:0000313" key="5">
    <source>
        <dbReference type="EMBL" id="KAG0141387.1"/>
    </source>
</evidence>
<dbReference type="PANTHER" id="PTHR46910:SF1">
    <property type="entry name" value="MISCELLANEOUS ZN(II)2CYS6 TRANSCRIPTION FACTOR (EUROFUNG)-RELATED"/>
    <property type="match status" value="1"/>
</dbReference>
<dbReference type="InterPro" id="IPR036864">
    <property type="entry name" value="Zn2-C6_fun-type_DNA-bd_sf"/>
</dbReference>
<feature type="compositionally biased region" description="Polar residues" evidence="3">
    <location>
        <begin position="155"/>
        <end position="183"/>
    </location>
</feature>
<keyword evidence="2" id="KW-0539">Nucleus</keyword>